<dbReference type="EMBL" id="JADEXN010000046">
    <property type="protein sequence ID" value="MBE9039986.1"/>
    <property type="molecule type" value="Genomic_DNA"/>
</dbReference>
<comment type="caution">
    <text evidence="1">The sequence shown here is derived from an EMBL/GenBank/DDBJ whole genome shotgun (WGS) entry which is preliminary data.</text>
</comment>
<proteinExistence type="predicted"/>
<evidence type="ECO:0000313" key="2">
    <source>
        <dbReference type="Proteomes" id="UP000621799"/>
    </source>
</evidence>
<sequence>MKLFYRSQLSQARSVNIETLDTKTSAPFQGCADRTRAPVSNLYTRLKI</sequence>
<organism evidence="1 2">
    <name type="scientific">Zarconia navalis LEGE 11467</name>
    <dbReference type="NCBI Taxonomy" id="1828826"/>
    <lineage>
        <taxon>Bacteria</taxon>
        <taxon>Bacillati</taxon>
        <taxon>Cyanobacteriota</taxon>
        <taxon>Cyanophyceae</taxon>
        <taxon>Oscillatoriophycideae</taxon>
        <taxon>Oscillatoriales</taxon>
        <taxon>Oscillatoriales incertae sedis</taxon>
        <taxon>Zarconia</taxon>
        <taxon>Zarconia navalis</taxon>
    </lineage>
</organism>
<gene>
    <name evidence="1" type="ORF">IQ235_04165</name>
</gene>
<dbReference type="Proteomes" id="UP000621799">
    <property type="component" value="Unassembled WGS sequence"/>
</dbReference>
<dbReference type="AlphaFoldDB" id="A0A928Z8M2"/>
<keyword evidence="2" id="KW-1185">Reference proteome</keyword>
<evidence type="ECO:0000313" key="1">
    <source>
        <dbReference type="EMBL" id="MBE9039986.1"/>
    </source>
</evidence>
<accession>A0A928Z8M2</accession>
<protein>
    <submittedName>
        <fullName evidence="1">Uncharacterized protein</fullName>
    </submittedName>
</protein>
<dbReference type="RefSeq" id="WP_264320244.1">
    <property type="nucleotide sequence ID" value="NZ_JADEXN010000046.1"/>
</dbReference>
<reference evidence="1" key="1">
    <citation type="submission" date="2020-10" db="EMBL/GenBank/DDBJ databases">
        <authorList>
            <person name="Castelo-Branco R."/>
            <person name="Eusebio N."/>
            <person name="Adriana R."/>
            <person name="Vieira A."/>
            <person name="Brugerolle De Fraissinette N."/>
            <person name="Rezende De Castro R."/>
            <person name="Schneider M.P."/>
            <person name="Vasconcelos V."/>
            <person name="Leao P.N."/>
        </authorList>
    </citation>
    <scope>NUCLEOTIDE SEQUENCE</scope>
    <source>
        <strain evidence="1">LEGE 11467</strain>
    </source>
</reference>
<name>A0A928Z8M2_9CYAN</name>